<keyword evidence="2 4" id="KW-0863">Zinc-finger</keyword>
<proteinExistence type="predicted"/>
<feature type="compositionally biased region" description="Polar residues" evidence="5">
    <location>
        <begin position="254"/>
        <end position="293"/>
    </location>
</feature>
<feature type="compositionally biased region" description="Polar residues" evidence="5">
    <location>
        <begin position="227"/>
        <end position="245"/>
    </location>
</feature>
<dbReference type="GO" id="GO:0005634">
    <property type="term" value="C:nucleus"/>
    <property type="evidence" value="ECO:0007669"/>
    <property type="project" value="TreeGrafter"/>
</dbReference>
<dbReference type="GO" id="GO:0008270">
    <property type="term" value="F:zinc ion binding"/>
    <property type="evidence" value="ECO:0007669"/>
    <property type="project" value="UniProtKB-KW"/>
</dbReference>
<name>A0A9P4J755_9PEZI</name>
<comment type="caution">
    <text evidence="7">The sequence shown here is derived from an EMBL/GenBank/DDBJ whole genome shotgun (WGS) entry which is preliminary data.</text>
</comment>
<dbReference type="PROSITE" id="PS50103">
    <property type="entry name" value="ZF_C3H1"/>
    <property type="match status" value="1"/>
</dbReference>
<evidence type="ECO:0000256" key="5">
    <source>
        <dbReference type="SAM" id="MobiDB-lite"/>
    </source>
</evidence>
<keyword evidence="3 4" id="KW-0862">Zinc</keyword>
<feature type="region of interest" description="Disordered" evidence="5">
    <location>
        <begin position="168"/>
        <end position="470"/>
    </location>
</feature>
<evidence type="ECO:0000256" key="4">
    <source>
        <dbReference type="PROSITE-ProRule" id="PRU00723"/>
    </source>
</evidence>
<feature type="compositionally biased region" description="Polar residues" evidence="5">
    <location>
        <begin position="392"/>
        <end position="415"/>
    </location>
</feature>
<feature type="compositionally biased region" description="Polar residues" evidence="5">
    <location>
        <begin position="461"/>
        <end position="470"/>
    </location>
</feature>
<evidence type="ECO:0000313" key="7">
    <source>
        <dbReference type="EMBL" id="KAF2155330.1"/>
    </source>
</evidence>
<feature type="compositionally biased region" description="Low complexity" evidence="5">
    <location>
        <begin position="327"/>
        <end position="369"/>
    </location>
</feature>
<protein>
    <recommendedName>
        <fullName evidence="6">C3H1-type domain-containing protein</fullName>
    </recommendedName>
</protein>
<feature type="domain" description="C3H1-type" evidence="6">
    <location>
        <begin position="11"/>
        <end position="38"/>
    </location>
</feature>
<feature type="compositionally biased region" description="Low complexity" evidence="5">
    <location>
        <begin position="416"/>
        <end position="441"/>
    </location>
</feature>
<evidence type="ECO:0000256" key="2">
    <source>
        <dbReference type="ARBA" id="ARBA00022771"/>
    </source>
</evidence>
<gene>
    <name evidence="7" type="ORF">K461DRAFT_292200</name>
</gene>
<dbReference type="Pfam" id="PF18044">
    <property type="entry name" value="zf-CCCH_4"/>
    <property type="match status" value="1"/>
</dbReference>
<keyword evidence="1 4" id="KW-0479">Metal-binding</keyword>
<feature type="compositionally biased region" description="Polar residues" evidence="5">
    <location>
        <begin position="39"/>
        <end position="54"/>
    </location>
</feature>
<dbReference type="InterPro" id="IPR036855">
    <property type="entry name" value="Znf_CCCH_sf"/>
</dbReference>
<dbReference type="PANTHER" id="PTHR21099">
    <property type="entry name" value="RAD201"/>
    <property type="match status" value="1"/>
</dbReference>
<dbReference type="SUPFAM" id="SSF90229">
    <property type="entry name" value="CCCH zinc finger"/>
    <property type="match status" value="1"/>
</dbReference>
<reference evidence="7" key="1">
    <citation type="journal article" date="2020" name="Stud. Mycol.">
        <title>101 Dothideomycetes genomes: a test case for predicting lifestyles and emergence of pathogens.</title>
        <authorList>
            <person name="Haridas S."/>
            <person name="Albert R."/>
            <person name="Binder M."/>
            <person name="Bloem J."/>
            <person name="Labutti K."/>
            <person name="Salamov A."/>
            <person name="Andreopoulos B."/>
            <person name="Baker S."/>
            <person name="Barry K."/>
            <person name="Bills G."/>
            <person name="Bluhm B."/>
            <person name="Cannon C."/>
            <person name="Castanera R."/>
            <person name="Culley D."/>
            <person name="Daum C."/>
            <person name="Ezra D."/>
            <person name="Gonzalez J."/>
            <person name="Henrissat B."/>
            <person name="Kuo A."/>
            <person name="Liang C."/>
            <person name="Lipzen A."/>
            <person name="Lutzoni F."/>
            <person name="Magnuson J."/>
            <person name="Mondo S."/>
            <person name="Nolan M."/>
            <person name="Ohm R."/>
            <person name="Pangilinan J."/>
            <person name="Park H.-J."/>
            <person name="Ramirez L."/>
            <person name="Alfaro M."/>
            <person name="Sun H."/>
            <person name="Tritt A."/>
            <person name="Yoshinaga Y."/>
            <person name="Zwiers L.-H."/>
            <person name="Turgeon B."/>
            <person name="Goodwin S."/>
            <person name="Spatafora J."/>
            <person name="Crous P."/>
            <person name="Grigoriev I."/>
        </authorList>
    </citation>
    <scope>NUCLEOTIDE SEQUENCE</scope>
    <source>
        <strain evidence="7">CBS 260.36</strain>
    </source>
</reference>
<dbReference type="InterPro" id="IPR000571">
    <property type="entry name" value="Znf_CCCH"/>
</dbReference>
<feature type="compositionally biased region" description="Polar residues" evidence="5">
    <location>
        <begin position="314"/>
        <end position="326"/>
    </location>
</feature>
<organism evidence="7 8">
    <name type="scientific">Myriangium duriaei CBS 260.36</name>
    <dbReference type="NCBI Taxonomy" id="1168546"/>
    <lineage>
        <taxon>Eukaryota</taxon>
        <taxon>Fungi</taxon>
        <taxon>Dikarya</taxon>
        <taxon>Ascomycota</taxon>
        <taxon>Pezizomycotina</taxon>
        <taxon>Dothideomycetes</taxon>
        <taxon>Dothideomycetidae</taxon>
        <taxon>Myriangiales</taxon>
        <taxon>Myriangiaceae</taxon>
        <taxon>Myriangium</taxon>
    </lineage>
</organism>
<dbReference type="OrthoDB" id="20729at2759"/>
<feature type="region of interest" description="Disordered" evidence="5">
    <location>
        <begin position="38"/>
        <end position="63"/>
    </location>
</feature>
<dbReference type="SMART" id="SM00356">
    <property type="entry name" value="ZnF_C3H1"/>
    <property type="match status" value="1"/>
</dbReference>
<feature type="zinc finger region" description="C3H1-type" evidence="4">
    <location>
        <begin position="11"/>
        <end position="38"/>
    </location>
</feature>
<dbReference type="PANTHER" id="PTHR21099:SF2">
    <property type="entry name" value="SI:CH211-113E8.11"/>
    <property type="match status" value="1"/>
</dbReference>
<evidence type="ECO:0000256" key="3">
    <source>
        <dbReference type="ARBA" id="ARBA00022833"/>
    </source>
</evidence>
<dbReference type="InterPro" id="IPR041367">
    <property type="entry name" value="Znf-CCCH_4"/>
</dbReference>
<dbReference type="EMBL" id="ML996083">
    <property type="protein sequence ID" value="KAF2155330.1"/>
    <property type="molecule type" value="Genomic_DNA"/>
</dbReference>
<accession>A0A9P4J755</accession>
<feature type="compositionally biased region" description="Polar residues" evidence="5">
    <location>
        <begin position="179"/>
        <end position="217"/>
    </location>
</feature>
<evidence type="ECO:0000256" key="1">
    <source>
        <dbReference type="ARBA" id="ARBA00022723"/>
    </source>
</evidence>
<sequence>MYGRGGGNRNGGGTKVCEFFLQGRCKFGDNCKFEHPVAQSGSNSNRFASLSGQNALRGRSNNAKDDLPYNLSRDLVVADMKEERPQWPFSAYGPGKDAPRQLFGGFPIEQSPEEMRVLYYLAQASGNPQTAVQGEQELFQRMSQQVEKIINDPDGAIQYILDGDKEHPNRRDLNLLPGQANSTGNSNPFSQSKSTSAFGQPSSLGTSSGSAFGQPSTPFGGAGATSAFGQPSQPSMSSAFGQPSQMGAKPAFGQPSQPSAGSAFGQPSQLGGSSAFGQPSQPATASPFGQPSQIGGGSAFGKPSGLGTSGAFGQPSSLGQSRSPFGQPSQPSSTFSNQQSSGGFGQPSQPIQSSPFATAAQQNQQTNTGSGFGQSGFGQQPQASQNPFGGAAQNQQSPFATASQTNTAQNPFSQNTQSSASSFGQPSQQQSQTQTQANTSAVKSPFAPTHTHPPPGAVASSGDTATPSVNSYAQHANGQLRSWRGRPVAYIDGAPYFSKTGNVNNSQSLERVWFPEGPPAGNPYTADSEELYSKAGGSVEETYRRCSEQGIFQGSVPLLAPQRAWTRYDI</sequence>
<dbReference type="Proteomes" id="UP000799439">
    <property type="component" value="Unassembled WGS sequence"/>
</dbReference>
<dbReference type="CDD" id="cd23954">
    <property type="entry name" value="AMO1_CTD"/>
    <property type="match status" value="1"/>
</dbReference>
<evidence type="ECO:0000313" key="8">
    <source>
        <dbReference type="Proteomes" id="UP000799439"/>
    </source>
</evidence>
<evidence type="ECO:0000259" key="6">
    <source>
        <dbReference type="PROSITE" id="PS50103"/>
    </source>
</evidence>
<dbReference type="Gene3D" id="4.10.1000.10">
    <property type="entry name" value="Zinc finger, CCCH-type"/>
    <property type="match status" value="1"/>
</dbReference>
<dbReference type="AlphaFoldDB" id="A0A9P4J755"/>
<keyword evidence="8" id="KW-1185">Reference proteome</keyword>